<dbReference type="InterPro" id="IPR005760">
    <property type="entry name" value="A/G_AdeGlyc_MutY"/>
</dbReference>
<comment type="similarity">
    <text evidence="2 13">Belongs to the Nth/MutY family.</text>
</comment>
<evidence type="ECO:0000256" key="5">
    <source>
        <dbReference type="ARBA" id="ARBA00022485"/>
    </source>
</evidence>
<dbReference type="SUPFAM" id="SSF48150">
    <property type="entry name" value="DNA-glycosylase"/>
    <property type="match status" value="1"/>
</dbReference>
<protein>
    <recommendedName>
        <fullName evidence="4 13">Adenine DNA glycosylase</fullName>
        <ecNumber evidence="3 13">3.2.2.31</ecNumber>
    </recommendedName>
</protein>
<keyword evidence="16" id="KW-1185">Reference proteome</keyword>
<keyword evidence="11" id="KW-0234">DNA repair</keyword>
<dbReference type="EC" id="3.2.2.31" evidence="3 13"/>
<dbReference type="InterPro" id="IPR003651">
    <property type="entry name" value="Endonuclease3_FeS-loop_motif"/>
</dbReference>
<dbReference type="GO" id="GO:0000701">
    <property type="term" value="F:purine-specific mismatch base pair DNA N-glycosylase activity"/>
    <property type="evidence" value="ECO:0007669"/>
    <property type="project" value="UniProtKB-EC"/>
</dbReference>
<evidence type="ECO:0000256" key="4">
    <source>
        <dbReference type="ARBA" id="ARBA00022023"/>
    </source>
</evidence>
<comment type="caution">
    <text evidence="15">The sequence shown here is derived from an EMBL/GenBank/DDBJ whole genome shotgun (WGS) entry which is preliminary data.</text>
</comment>
<evidence type="ECO:0000256" key="9">
    <source>
        <dbReference type="ARBA" id="ARBA00023004"/>
    </source>
</evidence>
<dbReference type="Pfam" id="PF14815">
    <property type="entry name" value="NUDIX_4"/>
    <property type="match status" value="1"/>
</dbReference>
<dbReference type="CDD" id="cd00056">
    <property type="entry name" value="ENDO3c"/>
    <property type="match status" value="1"/>
</dbReference>
<evidence type="ECO:0000256" key="6">
    <source>
        <dbReference type="ARBA" id="ARBA00022723"/>
    </source>
</evidence>
<dbReference type="CDD" id="cd03431">
    <property type="entry name" value="NUDIX_DNA_Glycosylase_C-MutY"/>
    <property type="match status" value="1"/>
</dbReference>
<dbReference type="InterPro" id="IPR029119">
    <property type="entry name" value="MutY_C"/>
</dbReference>
<gene>
    <name evidence="15" type="primary">mutY</name>
    <name evidence="15" type="ORF">ACFOUV_18340</name>
</gene>
<dbReference type="SMART" id="SM00525">
    <property type="entry name" value="FES"/>
    <property type="match status" value="1"/>
</dbReference>
<dbReference type="NCBIfam" id="TIGR01084">
    <property type="entry name" value="mutY"/>
    <property type="match status" value="1"/>
</dbReference>
<reference evidence="16" key="1">
    <citation type="journal article" date="2019" name="Int. J. Syst. Evol. Microbiol.">
        <title>The Global Catalogue of Microorganisms (GCM) 10K type strain sequencing project: providing services to taxonomists for standard genome sequencing and annotation.</title>
        <authorList>
            <consortium name="The Broad Institute Genomics Platform"/>
            <consortium name="The Broad Institute Genome Sequencing Center for Infectious Disease"/>
            <person name="Wu L."/>
            <person name="Ma J."/>
        </authorList>
    </citation>
    <scope>NUCLEOTIDE SEQUENCE [LARGE SCALE GENOMIC DNA]</scope>
    <source>
        <strain evidence="16">IBRC-M 10703</strain>
    </source>
</reference>
<comment type="catalytic activity">
    <reaction evidence="1 13">
        <text>Hydrolyzes free adenine bases from 7,8-dihydro-8-oxoguanine:adenine mismatched double-stranded DNA, leaving an apurinic site.</text>
        <dbReference type="EC" id="3.2.2.31"/>
    </reaction>
</comment>
<keyword evidence="7 13" id="KW-0227">DNA damage</keyword>
<comment type="cofactor">
    <cofactor evidence="13">
        <name>[4Fe-4S] cluster</name>
        <dbReference type="ChEBI" id="CHEBI:49883"/>
    </cofactor>
    <text evidence="13">Binds 1 [4Fe-4S] cluster.</text>
</comment>
<evidence type="ECO:0000256" key="1">
    <source>
        <dbReference type="ARBA" id="ARBA00000843"/>
    </source>
</evidence>
<evidence type="ECO:0000256" key="7">
    <source>
        <dbReference type="ARBA" id="ARBA00022763"/>
    </source>
</evidence>
<accession>A0ABV8H0S0</accession>
<dbReference type="InterPro" id="IPR015797">
    <property type="entry name" value="NUDIX_hydrolase-like_dom_sf"/>
</dbReference>
<evidence type="ECO:0000313" key="16">
    <source>
        <dbReference type="Proteomes" id="UP001595772"/>
    </source>
</evidence>
<feature type="domain" description="HhH-GPD" evidence="14">
    <location>
        <begin position="46"/>
        <end position="197"/>
    </location>
</feature>
<dbReference type="PROSITE" id="PS00764">
    <property type="entry name" value="ENDONUCLEASE_III_1"/>
    <property type="match status" value="1"/>
</dbReference>
<name>A0ABV8H0S0_9BACI</name>
<evidence type="ECO:0000256" key="3">
    <source>
        <dbReference type="ARBA" id="ARBA00012045"/>
    </source>
</evidence>
<dbReference type="InterPro" id="IPR023170">
    <property type="entry name" value="HhH_base_excis_C"/>
</dbReference>
<keyword evidence="12 13" id="KW-0326">Glycosidase</keyword>
<dbReference type="Pfam" id="PF00730">
    <property type="entry name" value="HhH-GPD"/>
    <property type="match status" value="1"/>
</dbReference>
<proteinExistence type="inferred from homology"/>
<keyword evidence="9 13" id="KW-0408">Iron</keyword>
<dbReference type="Gene3D" id="1.10.1670.10">
    <property type="entry name" value="Helix-hairpin-Helix base-excision DNA repair enzymes (C-terminal)"/>
    <property type="match status" value="1"/>
</dbReference>
<evidence type="ECO:0000256" key="11">
    <source>
        <dbReference type="ARBA" id="ARBA00023204"/>
    </source>
</evidence>
<dbReference type="Gene3D" id="1.10.340.30">
    <property type="entry name" value="Hypothetical protein, domain 2"/>
    <property type="match status" value="1"/>
</dbReference>
<dbReference type="Gene3D" id="3.90.79.10">
    <property type="entry name" value="Nucleoside Triphosphate Pyrophosphohydrolase"/>
    <property type="match status" value="1"/>
</dbReference>
<evidence type="ECO:0000256" key="13">
    <source>
        <dbReference type="RuleBase" id="RU365096"/>
    </source>
</evidence>
<dbReference type="InterPro" id="IPR004035">
    <property type="entry name" value="Endouclease-III_FeS-bd_BS"/>
</dbReference>
<dbReference type="EMBL" id="JBHSAO010000018">
    <property type="protein sequence ID" value="MFC4025743.1"/>
    <property type="molecule type" value="Genomic_DNA"/>
</dbReference>
<dbReference type="InterPro" id="IPR000445">
    <property type="entry name" value="HhH_motif"/>
</dbReference>
<dbReference type="PANTHER" id="PTHR42944">
    <property type="entry name" value="ADENINE DNA GLYCOSYLASE"/>
    <property type="match status" value="1"/>
</dbReference>
<dbReference type="RefSeq" id="WP_379498229.1">
    <property type="nucleotide sequence ID" value="NZ_JBHSAO010000018.1"/>
</dbReference>
<dbReference type="Pfam" id="PF00633">
    <property type="entry name" value="HHH"/>
    <property type="match status" value="1"/>
</dbReference>
<organism evidence="15 16">
    <name type="scientific">Oceanobacillus longus</name>
    <dbReference type="NCBI Taxonomy" id="930120"/>
    <lineage>
        <taxon>Bacteria</taxon>
        <taxon>Bacillati</taxon>
        <taxon>Bacillota</taxon>
        <taxon>Bacilli</taxon>
        <taxon>Bacillales</taxon>
        <taxon>Bacillaceae</taxon>
        <taxon>Oceanobacillus</taxon>
    </lineage>
</organism>
<evidence type="ECO:0000256" key="8">
    <source>
        <dbReference type="ARBA" id="ARBA00022801"/>
    </source>
</evidence>
<dbReference type="InterPro" id="IPR003265">
    <property type="entry name" value="HhH-GPD_domain"/>
</dbReference>
<dbReference type="Proteomes" id="UP001595772">
    <property type="component" value="Unassembled WGS sequence"/>
</dbReference>
<evidence type="ECO:0000259" key="14">
    <source>
        <dbReference type="SMART" id="SM00478"/>
    </source>
</evidence>
<keyword evidence="8 15" id="KW-0378">Hydrolase</keyword>
<comment type="function">
    <text evidence="13">Adenine glycosylase active on G-A mispairs.</text>
</comment>
<dbReference type="InterPro" id="IPR011257">
    <property type="entry name" value="DNA_glycosylase"/>
</dbReference>
<dbReference type="SMART" id="SM00478">
    <property type="entry name" value="ENDO3c"/>
    <property type="match status" value="1"/>
</dbReference>
<keyword evidence="5" id="KW-0004">4Fe-4S</keyword>
<evidence type="ECO:0000313" key="15">
    <source>
        <dbReference type="EMBL" id="MFC4025743.1"/>
    </source>
</evidence>
<sequence>MTNQILKNFNKLQFEHDLLHWYAESKRDLPWRSENDPYKIWVSEIMLQQTKVDTVIPYFNHFIEKYPSVYELAAAEQQDVLKAWEGLGYYSRARNLQNAVREVVEEYGGKVPSTPKELGSLKGIGPYTKGAILSIAFNQPEPAVDGNVMRVFSRVLKIEEDIAQQSTKKLFEDYVRELISKEDPSSFNQAIMDLGATICTPKSPGCMLCPVQAYCRAFAEGIQDELPIKKKAKKQKSLSYVVLLIENKNGDFVIEKRLENGLLANLWQFPMVPIEEIGMDHLVNWIYSEYGVHIHLRKKVGNLKHVFSHLIWKLEIFEAKTTQTEIHDDRIIFVHRDDITKYPFPVSHQKMLQYINSSIEEDTV</sequence>
<evidence type="ECO:0000256" key="2">
    <source>
        <dbReference type="ARBA" id="ARBA00008343"/>
    </source>
</evidence>
<dbReference type="InterPro" id="IPR044298">
    <property type="entry name" value="MIG/MutY"/>
</dbReference>
<dbReference type="PANTHER" id="PTHR42944:SF1">
    <property type="entry name" value="ADENINE DNA GLYCOSYLASE"/>
    <property type="match status" value="1"/>
</dbReference>
<keyword evidence="6" id="KW-0479">Metal-binding</keyword>
<keyword evidence="10" id="KW-0411">Iron-sulfur</keyword>
<evidence type="ECO:0000256" key="12">
    <source>
        <dbReference type="ARBA" id="ARBA00023295"/>
    </source>
</evidence>
<dbReference type="SUPFAM" id="SSF55811">
    <property type="entry name" value="Nudix"/>
    <property type="match status" value="1"/>
</dbReference>
<evidence type="ECO:0000256" key="10">
    <source>
        <dbReference type="ARBA" id="ARBA00023014"/>
    </source>
</evidence>